<dbReference type="Proteomes" id="UP000184612">
    <property type="component" value="Unassembled WGS sequence"/>
</dbReference>
<sequence length="132" mass="14957">MFMKEKKEEYRFTIQFNPADPSHQQVAGILNRQGRRKAQYLVNAVCTYENGTGLTLAESAPVNYQMIENIVDQILTSKSLPQKQPVSPAAKGIEMETYLLERIDFEESILDTPGENSLSAITESIEAFRKKK</sequence>
<dbReference type="AlphaFoldDB" id="A0A1M7YNN0"/>
<evidence type="ECO:0008006" key="3">
    <source>
        <dbReference type="Google" id="ProtNLM"/>
    </source>
</evidence>
<evidence type="ECO:0000313" key="2">
    <source>
        <dbReference type="Proteomes" id="UP000184612"/>
    </source>
</evidence>
<name>A0A1M7YNN0_9FIRM</name>
<accession>A0A1M7YNN0</accession>
<dbReference type="EMBL" id="FRFD01000018">
    <property type="protein sequence ID" value="SHO54187.1"/>
    <property type="molecule type" value="Genomic_DNA"/>
</dbReference>
<keyword evidence="2" id="KW-1185">Reference proteome</keyword>
<gene>
    <name evidence="1" type="ORF">SAMN02745217_04642</name>
</gene>
<protein>
    <recommendedName>
        <fullName evidence="3">Plasmid segregation centromere-binding protein ParR</fullName>
    </recommendedName>
</protein>
<proteinExistence type="predicted"/>
<reference evidence="1 2" key="1">
    <citation type="submission" date="2016-12" db="EMBL/GenBank/DDBJ databases">
        <authorList>
            <person name="Song W.-J."/>
            <person name="Kurnit D.M."/>
        </authorList>
    </citation>
    <scope>NUCLEOTIDE SEQUENCE [LARGE SCALE GENOMIC DNA]</scope>
    <source>
        <strain evidence="1 2">DSM 12503</strain>
    </source>
</reference>
<organism evidence="1 2">
    <name type="scientific">Anaerocolumna xylanovorans DSM 12503</name>
    <dbReference type="NCBI Taxonomy" id="1121345"/>
    <lineage>
        <taxon>Bacteria</taxon>
        <taxon>Bacillati</taxon>
        <taxon>Bacillota</taxon>
        <taxon>Clostridia</taxon>
        <taxon>Lachnospirales</taxon>
        <taxon>Lachnospiraceae</taxon>
        <taxon>Anaerocolumna</taxon>
    </lineage>
</organism>
<evidence type="ECO:0000313" key="1">
    <source>
        <dbReference type="EMBL" id="SHO54187.1"/>
    </source>
</evidence>
<dbReference type="STRING" id="1121345.SAMN02745217_04642"/>